<feature type="transmembrane region" description="Helical" evidence="1">
    <location>
        <begin position="230"/>
        <end position="253"/>
    </location>
</feature>
<gene>
    <name evidence="2" type="ORF">NLJ89_g1805</name>
</gene>
<evidence type="ECO:0000313" key="3">
    <source>
        <dbReference type="Proteomes" id="UP001148786"/>
    </source>
</evidence>
<name>A0A9W8TDQ3_9AGAR</name>
<reference evidence="2" key="1">
    <citation type="submission" date="2022-07" db="EMBL/GenBank/DDBJ databases">
        <title>Genome Sequence of Agrocybe chaxingu.</title>
        <authorList>
            <person name="Buettner E."/>
        </authorList>
    </citation>
    <scope>NUCLEOTIDE SEQUENCE</scope>
    <source>
        <strain evidence="2">MP-N11</strain>
    </source>
</reference>
<feature type="transmembrane region" description="Helical" evidence="1">
    <location>
        <begin position="273"/>
        <end position="294"/>
    </location>
</feature>
<proteinExistence type="predicted"/>
<dbReference type="OrthoDB" id="3055571at2759"/>
<dbReference type="Gene3D" id="1.20.58.340">
    <property type="entry name" value="Magnesium transport protein CorA, transmembrane region"/>
    <property type="match status" value="1"/>
</dbReference>
<keyword evidence="1" id="KW-1133">Transmembrane helix</keyword>
<keyword evidence="1" id="KW-0472">Membrane</keyword>
<organism evidence="2 3">
    <name type="scientific">Agrocybe chaxingu</name>
    <dbReference type="NCBI Taxonomy" id="84603"/>
    <lineage>
        <taxon>Eukaryota</taxon>
        <taxon>Fungi</taxon>
        <taxon>Dikarya</taxon>
        <taxon>Basidiomycota</taxon>
        <taxon>Agaricomycotina</taxon>
        <taxon>Agaricomycetes</taxon>
        <taxon>Agaricomycetidae</taxon>
        <taxon>Agaricales</taxon>
        <taxon>Agaricineae</taxon>
        <taxon>Strophariaceae</taxon>
        <taxon>Agrocybe</taxon>
    </lineage>
</organism>
<accession>A0A9W8TDQ3</accession>
<evidence type="ECO:0000256" key="1">
    <source>
        <dbReference type="SAM" id="Phobius"/>
    </source>
</evidence>
<dbReference type="Proteomes" id="UP001148786">
    <property type="component" value="Unassembled WGS sequence"/>
</dbReference>
<protein>
    <submittedName>
        <fullName evidence="2">Uncharacterized protein</fullName>
    </submittedName>
</protein>
<evidence type="ECO:0000313" key="2">
    <source>
        <dbReference type="EMBL" id="KAJ3515353.1"/>
    </source>
</evidence>
<keyword evidence="3" id="KW-1185">Reference proteome</keyword>
<keyword evidence="1" id="KW-0812">Transmembrane</keyword>
<dbReference type="AlphaFoldDB" id="A0A9W8TDQ3"/>
<sequence>MLHSLTHPAVEYEALRWLESEYPLSEIPHGSTPGAQTLVDVLDVYPEKAEWKHALDASALPDLFPLDKLDKHVDARTPKLRVLFLKDASFLLERSGDNFRFAPGKPTAKWMQECFGVSPLFFKVAALPRRAADQEHICVLRRDPEAENVAKLAGDVQTNGEMESTIETLDYLKCQMDYILRREATTHARITTQIAQLFNLSNQLDSRTNLDIARLTSKISISTQRDSSSMITIAILTMFFLPGTFISAFFSMAFIDSTSDEHGRPSVIVGPQIWIYAVVTIILTVLVFCIWGLWHNRRIGQQAKELDVENRAGGVQVPNVTNVVAERPREVTRKLWDRVRDIAGRVQVKFRNRWGAPNADSGAALPLATIAPNQA</sequence>
<dbReference type="EMBL" id="JANKHO010000100">
    <property type="protein sequence ID" value="KAJ3515353.1"/>
    <property type="molecule type" value="Genomic_DNA"/>
</dbReference>
<comment type="caution">
    <text evidence="2">The sequence shown here is derived from an EMBL/GenBank/DDBJ whole genome shotgun (WGS) entry which is preliminary data.</text>
</comment>